<protein>
    <submittedName>
        <fullName evidence="3">Uncharacterized protein</fullName>
    </submittedName>
</protein>
<keyword evidence="1" id="KW-0812">Transmembrane</keyword>
<accession>A0A8T2U4Z8</accession>
<name>A0A8T2U4Z8_CERRI</name>
<feature type="transmembrane region" description="Helical" evidence="1">
    <location>
        <begin position="41"/>
        <end position="63"/>
    </location>
</feature>
<organism evidence="3 4">
    <name type="scientific">Ceratopteris richardii</name>
    <name type="common">Triangle waterfern</name>
    <dbReference type="NCBI Taxonomy" id="49495"/>
    <lineage>
        <taxon>Eukaryota</taxon>
        <taxon>Viridiplantae</taxon>
        <taxon>Streptophyta</taxon>
        <taxon>Embryophyta</taxon>
        <taxon>Tracheophyta</taxon>
        <taxon>Polypodiopsida</taxon>
        <taxon>Polypodiidae</taxon>
        <taxon>Polypodiales</taxon>
        <taxon>Pteridineae</taxon>
        <taxon>Pteridaceae</taxon>
        <taxon>Parkerioideae</taxon>
        <taxon>Ceratopteris</taxon>
    </lineage>
</organism>
<keyword evidence="2" id="KW-0732">Signal</keyword>
<evidence type="ECO:0000313" key="4">
    <source>
        <dbReference type="Proteomes" id="UP000825935"/>
    </source>
</evidence>
<evidence type="ECO:0000256" key="1">
    <source>
        <dbReference type="SAM" id="Phobius"/>
    </source>
</evidence>
<dbReference type="Proteomes" id="UP000825935">
    <property type="component" value="Chromosome 9"/>
</dbReference>
<evidence type="ECO:0000256" key="2">
    <source>
        <dbReference type="SAM" id="SignalP"/>
    </source>
</evidence>
<proteinExistence type="predicted"/>
<feature type="signal peptide" evidence="2">
    <location>
        <begin position="1"/>
        <end position="25"/>
    </location>
</feature>
<keyword evidence="1" id="KW-1133">Transmembrane helix</keyword>
<sequence length="64" mass="6454">MASVFAQKCVIVAVLAMIMMTAIQAASQASSPSPSPAQNAAPSTYCTGSLVTTIIIGFLAAVLH</sequence>
<keyword evidence="4" id="KW-1185">Reference proteome</keyword>
<comment type="caution">
    <text evidence="3">The sequence shown here is derived from an EMBL/GenBank/DDBJ whole genome shotgun (WGS) entry which is preliminary data.</text>
</comment>
<feature type="chain" id="PRO_5035796567" evidence="2">
    <location>
        <begin position="26"/>
        <end position="64"/>
    </location>
</feature>
<dbReference type="EMBL" id="CM035414">
    <property type="protein sequence ID" value="KAH7428705.1"/>
    <property type="molecule type" value="Genomic_DNA"/>
</dbReference>
<evidence type="ECO:0000313" key="3">
    <source>
        <dbReference type="EMBL" id="KAH7428705.1"/>
    </source>
</evidence>
<gene>
    <name evidence="3" type="ORF">KP509_09G013300</name>
</gene>
<keyword evidence="1" id="KW-0472">Membrane</keyword>
<dbReference type="AlphaFoldDB" id="A0A8T2U4Z8"/>
<reference evidence="3" key="1">
    <citation type="submission" date="2021-08" db="EMBL/GenBank/DDBJ databases">
        <title>WGS assembly of Ceratopteris richardii.</title>
        <authorList>
            <person name="Marchant D.B."/>
            <person name="Chen G."/>
            <person name="Jenkins J."/>
            <person name="Shu S."/>
            <person name="Leebens-Mack J."/>
            <person name="Grimwood J."/>
            <person name="Schmutz J."/>
            <person name="Soltis P."/>
            <person name="Soltis D."/>
            <person name="Chen Z.-H."/>
        </authorList>
    </citation>
    <scope>NUCLEOTIDE SEQUENCE</scope>
    <source>
        <strain evidence="3">Whitten #5841</strain>
        <tissue evidence="3">Leaf</tissue>
    </source>
</reference>